<proteinExistence type="predicted"/>
<dbReference type="InterPro" id="IPR050712">
    <property type="entry name" value="NAD(P)H-dep_reductase"/>
</dbReference>
<gene>
    <name evidence="2" type="ORF">WG901_00530</name>
</gene>
<name>A0ABU8RPW2_9SPHN</name>
<protein>
    <submittedName>
        <fullName evidence="2">NAD(P)H-dependent oxidoreductase</fullName>
        <ecNumber evidence="2">1.-.-.-</ecNumber>
    </submittedName>
</protein>
<dbReference type="Pfam" id="PF03358">
    <property type="entry name" value="FMN_red"/>
    <property type="match status" value="1"/>
</dbReference>
<dbReference type="EMBL" id="JBBHJZ010000001">
    <property type="protein sequence ID" value="MEJ5975105.1"/>
    <property type="molecule type" value="Genomic_DNA"/>
</dbReference>
<dbReference type="PANTHER" id="PTHR30543:SF21">
    <property type="entry name" value="NAD(P)H-DEPENDENT FMN REDUCTASE LOT6"/>
    <property type="match status" value="1"/>
</dbReference>
<dbReference type="Gene3D" id="3.40.50.360">
    <property type="match status" value="1"/>
</dbReference>
<keyword evidence="3" id="KW-1185">Reference proteome</keyword>
<dbReference type="PANTHER" id="PTHR30543">
    <property type="entry name" value="CHROMATE REDUCTASE"/>
    <property type="match status" value="1"/>
</dbReference>
<sequence>MPATEETSRLNVLAFAGSLRRDSYNRALVRAAVELAPNGMAVTVFDIAEVPLYDGDVEEAGDPEGVARFKQAIATADGVIMATPEYNHGVPGVMKNAIDWASRPPRGAVLARKPVAIFGASPGITGTARGQSQLRQAFTFTESYCMPQPEVLVFRANEKFDAEGRLTDERTRQGVARFLTAFADWVRHCQR</sequence>
<dbReference type="InterPro" id="IPR029039">
    <property type="entry name" value="Flavoprotein-like_sf"/>
</dbReference>
<dbReference type="SUPFAM" id="SSF52218">
    <property type="entry name" value="Flavoproteins"/>
    <property type="match status" value="1"/>
</dbReference>
<evidence type="ECO:0000313" key="3">
    <source>
        <dbReference type="Proteomes" id="UP001361239"/>
    </source>
</evidence>
<reference evidence="2 3" key="1">
    <citation type="submission" date="2024-03" db="EMBL/GenBank/DDBJ databases">
        <authorList>
            <person name="Jo J.-H."/>
        </authorList>
    </citation>
    <scope>NUCLEOTIDE SEQUENCE [LARGE SCALE GENOMIC DNA]</scope>
    <source>
        <strain evidence="2 3">PS1R-30</strain>
    </source>
</reference>
<evidence type="ECO:0000259" key="1">
    <source>
        <dbReference type="Pfam" id="PF03358"/>
    </source>
</evidence>
<dbReference type="Proteomes" id="UP001361239">
    <property type="component" value="Unassembled WGS sequence"/>
</dbReference>
<evidence type="ECO:0000313" key="2">
    <source>
        <dbReference type="EMBL" id="MEJ5975105.1"/>
    </source>
</evidence>
<dbReference type="InterPro" id="IPR005025">
    <property type="entry name" value="FMN_Rdtase-like_dom"/>
</dbReference>
<feature type="domain" description="NADPH-dependent FMN reductase-like" evidence="1">
    <location>
        <begin position="11"/>
        <end position="153"/>
    </location>
</feature>
<keyword evidence="2" id="KW-0560">Oxidoreductase</keyword>
<comment type="caution">
    <text evidence="2">The sequence shown here is derived from an EMBL/GenBank/DDBJ whole genome shotgun (WGS) entry which is preliminary data.</text>
</comment>
<accession>A0ABU8RPW2</accession>
<organism evidence="2 3">
    <name type="scientific">Novosphingobium anseongense</name>
    <dbReference type="NCBI Taxonomy" id="3133436"/>
    <lineage>
        <taxon>Bacteria</taxon>
        <taxon>Pseudomonadati</taxon>
        <taxon>Pseudomonadota</taxon>
        <taxon>Alphaproteobacteria</taxon>
        <taxon>Sphingomonadales</taxon>
        <taxon>Sphingomonadaceae</taxon>
        <taxon>Novosphingobium</taxon>
    </lineage>
</organism>
<dbReference type="GO" id="GO:0016491">
    <property type="term" value="F:oxidoreductase activity"/>
    <property type="evidence" value="ECO:0007669"/>
    <property type="project" value="UniProtKB-KW"/>
</dbReference>
<dbReference type="RefSeq" id="WP_339585075.1">
    <property type="nucleotide sequence ID" value="NZ_JBBHJZ010000001.1"/>
</dbReference>
<dbReference type="EC" id="1.-.-.-" evidence="2"/>